<sequence>MVAHFFPRHHLGISMGLILGWNHAATAIGNAMMGVVFDRADHWSLAFWVTATVAIGSVSINLVYNVVSARAQLEKTARRGGGRARELRVREGGVRGVGLRVGLGDGAAGDAFAKISPPLPPPPQKSDLIQKRFAGSTAQAAYKTTISLVIPAFLYLGAAVIDRHGQRLTLLLLSTIALTSVFVLLGLTNVNPIVSMVLFAGALAGKGLAQITAIPAGPDRTYWHRFRNLPLHRLNLLLNPRHRRRRTPRRNPRRYDRVMTLLAGRAAAASVIVVGWMWCDPRACALQSPRKRLEGEEVEEAELRGSMSWLRRCTLRLLSALGSCLRHMRFGAWGREVGFWVRH</sequence>
<dbReference type="AlphaFoldDB" id="A0A4P9WLR8"/>
<accession>A0A4P9WLR8</accession>
<keyword evidence="1" id="KW-1133">Transmembrane helix</keyword>
<name>A0A4P9WLR8_9FUNG</name>
<feature type="transmembrane region" description="Helical" evidence="1">
    <location>
        <begin position="258"/>
        <end position="278"/>
    </location>
</feature>
<keyword evidence="1" id="KW-0472">Membrane</keyword>
<keyword evidence="3" id="KW-1185">Reference proteome</keyword>
<organism evidence="2 3">
    <name type="scientific">Blyttiomyces helicus</name>
    <dbReference type="NCBI Taxonomy" id="388810"/>
    <lineage>
        <taxon>Eukaryota</taxon>
        <taxon>Fungi</taxon>
        <taxon>Fungi incertae sedis</taxon>
        <taxon>Chytridiomycota</taxon>
        <taxon>Chytridiomycota incertae sedis</taxon>
        <taxon>Chytridiomycetes</taxon>
        <taxon>Chytridiomycetes incertae sedis</taxon>
        <taxon>Blyttiomyces</taxon>
    </lineage>
</organism>
<evidence type="ECO:0008006" key="4">
    <source>
        <dbReference type="Google" id="ProtNLM"/>
    </source>
</evidence>
<evidence type="ECO:0000313" key="3">
    <source>
        <dbReference type="Proteomes" id="UP000269721"/>
    </source>
</evidence>
<reference evidence="3" key="1">
    <citation type="journal article" date="2018" name="Nat. Microbiol.">
        <title>Leveraging single-cell genomics to expand the fungal tree of life.</title>
        <authorList>
            <person name="Ahrendt S.R."/>
            <person name="Quandt C.A."/>
            <person name="Ciobanu D."/>
            <person name="Clum A."/>
            <person name="Salamov A."/>
            <person name="Andreopoulos B."/>
            <person name="Cheng J.F."/>
            <person name="Woyke T."/>
            <person name="Pelin A."/>
            <person name="Henrissat B."/>
            <person name="Reynolds N.K."/>
            <person name="Benny G.L."/>
            <person name="Smith M.E."/>
            <person name="James T.Y."/>
            <person name="Grigoriev I.V."/>
        </authorList>
    </citation>
    <scope>NUCLEOTIDE SEQUENCE [LARGE SCALE GENOMIC DNA]</scope>
</reference>
<gene>
    <name evidence="2" type="ORF">BDK51DRAFT_32856</name>
</gene>
<dbReference type="EMBL" id="KZ994359">
    <property type="protein sequence ID" value="RKO93135.1"/>
    <property type="molecule type" value="Genomic_DNA"/>
</dbReference>
<feature type="transmembrane region" description="Helical" evidence="1">
    <location>
        <begin position="140"/>
        <end position="161"/>
    </location>
</feature>
<evidence type="ECO:0000313" key="2">
    <source>
        <dbReference type="EMBL" id="RKO93135.1"/>
    </source>
</evidence>
<keyword evidence="1" id="KW-0812">Transmembrane</keyword>
<dbReference type="Proteomes" id="UP000269721">
    <property type="component" value="Unassembled WGS sequence"/>
</dbReference>
<dbReference type="InterPro" id="IPR036259">
    <property type="entry name" value="MFS_trans_sf"/>
</dbReference>
<proteinExistence type="predicted"/>
<protein>
    <recommendedName>
        <fullName evidence="4">Major facilitator superfamily domain-containing protein</fullName>
    </recommendedName>
</protein>
<evidence type="ECO:0000256" key="1">
    <source>
        <dbReference type="SAM" id="Phobius"/>
    </source>
</evidence>
<dbReference type="SUPFAM" id="SSF103473">
    <property type="entry name" value="MFS general substrate transporter"/>
    <property type="match status" value="1"/>
</dbReference>
<feature type="transmembrane region" description="Helical" evidence="1">
    <location>
        <begin position="45"/>
        <end position="64"/>
    </location>
</feature>
<dbReference type="Gene3D" id="1.20.1250.20">
    <property type="entry name" value="MFS general substrate transporter like domains"/>
    <property type="match status" value="1"/>
</dbReference>
<dbReference type="OrthoDB" id="2126960at2759"/>
<feature type="transmembrane region" description="Helical" evidence="1">
    <location>
        <begin position="12"/>
        <end position="33"/>
    </location>
</feature>